<name>A0A939DYR3_9CORY</name>
<keyword evidence="2" id="KW-1185">Reference proteome</keyword>
<comment type="caution">
    <text evidence="1">The sequence shown here is derived from an EMBL/GenBank/DDBJ whole genome shotgun (WGS) entry which is preliminary data.</text>
</comment>
<dbReference type="AlphaFoldDB" id="A0A939DYR3"/>
<sequence>MATTSPTTNDFNEIISSVFDTPTESTVLFATVNDAPDQWQMVPGTNCHWGNGAYVDFREN</sequence>
<accession>A0A939DYR3</accession>
<dbReference type="RefSeq" id="WP_207117817.1">
    <property type="nucleotide sequence ID" value="NZ_JAFLEQ010000003.1"/>
</dbReference>
<dbReference type="Proteomes" id="UP000664332">
    <property type="component" value="Unassembled WGS sequence"/>
</dbReference>
<gene>
    <name evidence="1" type="ORF">JZY06_01390</name>
</gene>
<organism evidence="1 2">
    <name type="scientific">Corynebacterium mendelii</name>
    <dbReference type="NCBI Taxonomy" id="2765362"/>
    <lineage>
        <taxon>Bacteria</taxon>
        <taxon>Bacillati</taxon>
        <taxon>Actinomycetota</taxon>
        <taxon>Actinomycetes</taxon>
        <taxon>Mycobacteriales</taxon>
        <taxon>Corynebacteriaceae</taxon>
        <taxon>Corynebacterium</taxon>
    </lineage>
</organism>
<reference evidence="1" key="1">
    <citation type="submission" date="2021-03" db="EMBL/GenBank/DDBJ databases">
        <authorList>
            <person name="Sun Q."/>
        </authorList>
    </citation>
    <scope>NUCLEOTIDE SEQUENCE</scope>
    <source>
        <strain evidence="1">CCM 8862</strain>
    </source>
</reference>
<dbReference type="EMBL" id="JAFLEQ010000003">
    <property type="protein sequence ID" value="MBN9643290.1"/>
    <property type="molecule type" value="Genomic_DNA"/>
</dbReference>
<protein>
    <submittedName>
        <fullName evidence="1">Uncharacterized protein</fullName>
    </submittedName>
</protein>
<proteinExistence type="predicted"/>
<evidence type="ECO:0000313" key="2">
    <source>
        <dbReference type="Proteomes" id="UP000664332"/>
    </source>
</evidence>
<evidence type="ECO:0000313" key="1">
    <source>
        <dbReference type="EMBL" id="MBN9643290.1"/>
    </source>
</evidence>